<gene>
    <name evidence="2" type="ORF">AHOG_21020</name>
</gene>
<dbReference type="RefSeq" id="WP_157736962.1">
    <property type="nucleotide sequence ID" value="NZ_CP022521.1"/>
</dbReference>
<evidence type="ECO:0000313" key="3">
    <source>
        <dbReference type="Proteomes" id="UP000204221"/>
    </source>
</evidence>
<dbReference type="EMBL" id="CP022521">
    <property type="protein sequence ID" value="ASO21820.1"/>
    <property type="molecule type" value="Genomic_DNA"/>
</dbReference>
<dbReference type="OrthoDB" id="4195769at2"/>
<organism evidence="2 3">
    <name type="scientific">Actinoalloteichus hoggarensis</name>
    <dbReference type="NCBI Taxonomy" id="1470176"/>
    <lineage>
        <taxon>Bacteria</taxon>
        <taxon>Bacillati</taxon>
        <taxon>Actinomycetota</taxon>
        <taxon>Actinomycetes</taxon>
        <taxon>Pseudonocardiales</taxon>
        <taxon>Pseudonocardiaceae</taxon>
        <taxon>Actinoalloteichus</taxon>
    </lineage>
</organism>
<reference evidence="2 3" key="1">
    <citation type="submission" date="2017-07" db="EMBL/GenBank/DDBJ databases">
        <title>Complete genome sequence of Actinoalloteichus hoggarensis DSM 45943, type strain of Actinoalloteichus hoggarensis.</title>
        <authorList>
            <person name="Ruckert C."/>
            <person name="Nouioui I."/>
            <person name="Willmese J."/>
            <person name="van Wezel G."/>
            <person name="Klenk H.-P."/>
            <person name="Kalinowski J."/>
            <person name="Zotchev S.B."/>
        </authorList>
    </citation>
    <scope>NUCLEOTIDE SEQUENCE [LARGE SCALE GENOMIC DNA]</scope>
    <source>
        <strain evidence="2 3">DSM 45943</strain>
    </source>
</reference>
<feature type="region of interest" description="Disordered" evidence="1">
    <location>
        <begin position="119"/>
        <end position="198"/>
    </location>
</feature>
<evidence type="ECO:0000256" key="1">
    <source>
        <dbReference type="SAM" id="MobiDB-lite"/>
    </source>
</evidence>
<dbReference type="InterPro" id="IPR013382">
    <property type="entry name" value="CRISPR-assoc_prot_Cse2"/>
</dbReference>
<dbReference type="InterPro" id="IPR038287">
    <property type="entry name" value="Cse2_sf"/>
</dbReference>
<feature type="region of interest" description="Disordered" evidence="1">
    <location>
        <begin position="79"/>
        <end position="106"/>
    </location>
</feature>
<dbReference type="Gene3D" id="1.10.520.40">
    <property type="entry name" value="CRISPR-associated protein Cse2"/>
    <property type="match status" value="1"/>
</dbReference>
<sequence length="297" mass="32408">MTRAQPSREMREEFVAHVMRLCSESTRVRSALRAGIGRRPERMAPEVHAAVTSSLPPDVSPGTEQAFYTIAGLIAARPWPPSEQAGRQDGADADHADPDRGEPPGLDVRIVETRVADATASARQPVASPACPVPVSLDPAALDPTPHGPTPLDEAAAGPAPFDPTAFHGHVTPSTAAPPRSLHPADRRPAAPHQPDLGHVLARATVAHRGERRPMPVSNAEKHLHLLARQGLTGIHRHLPAVVRRLHDLDQQIDWSRLLGDLLTWEDEPRTVARQWLQSFYRTLPRDIHPATQEAER</sequence>
<accession>A0A221W759</accession>
<dbReference type="NCBIfam" id="TIGR02548">
    <property type="entry name" value="casB_cse2"/>
    <property type="match status" value="1"/>
</dbReference>
<evidence type="ECO:0000313" key="2">
    <source>
        <dbReference type="EMBL" id="ASO21820.1"/>
    </source>
</evidence>
<keyword evidence="3" id="KW-1185">Reference proteome</keyword>
<dbReference type="KEGG" id="ahg:AHOG_21020"/>
<proteinExistence type="predicted"/>
<dbReference type="Pfam" id="PF09485">
    <property type="entry name" value="CRISPR_Cse2"/>
    <property type="match status" value="1"/>
</dbReference>
<dbReference type="AlphaFoldDB" id="A0A221W759"/>
<name>A0A221W759_9PSEU</name>
<protein>
    <submittedName>
        <fullName evidence="2">CRISPR-associated protein Cse2 (CRISPR_cse2)</fullName>
    </submittedName>
</protein>
<feature type="compositionally biased region" description="Basic and acidic residues" evidence="1">
    <location>
        <begin position="89"/>
        <end position="102"/>
    </location>
</feature>
<feature type="compositionally biased region" description="Low complexity" evidence="1">
    <location>
        <begin position="125"/>
        <end position="136"/>
    </location>
</feature>
<dbReference type="Proteomes" id="UP000204221">
    <property type="component" value="Chromosome"/>
</dbReference>